<dbReference type="PANTHER" id="PTHR44196:SF1">
    <property type="entry name" value="DEHYDROGENASE_REDUCTASE SDR FAMILY MEMBER 7B"/>
    <property type="match status" value="1"/>
</dbReference>
<dbReference type="Pfam" id="PF00106">
    <property type="entry name" value="adh_short"/>
    <property type="match status" value="1"/>
</dbReference>
<proteinExistence type="inferred from homology"/>
<dbReference type="OrthoDB" id="9808814at2"/>
<dbReference type="PRINTS" id="PR00080">
    <property type="entry name" value="SDRFAMILY"/>
</dbReference>
<dbReference type="InterPro" id="IPR020904">
    <property type="entry name" value="Sc_DH/Rdtase_CS"/>
</dbReference>
<gene>
    <name evidence="4" type="ORF">EPA86_17155</name>
</gene>
<keyword evidence="2" id="KW-0560">Oxidoreductase</keyword>
<comment type="caution">
    <text evidence="4">The sequence shown here is derived from an EMBL/GenBank/DDBJ whole genome shotgun (WGS) entry which is preliminary data.</text>
</comment>
<dbReference type="AlphaFoldDB" id="A0A502KQH1"/>
<evidence type="ECO:0000256" key="3">
    <source>
        <dbReference type="RuleBase" id="RU000363"/>
    </source>
</evidence>
<dbReference type="InterPro" id="IPR036291">
    <property type="entry name" value="NAD(P)-bd_dom_sf"/>
</dbReference>
<dbReference type="EMBL" id="SAWY01000041">
    <property type="protein sequence ID" value="TPH12271.1"/>
    <property type="molecule type" value="Genomic_DNA"/>
</dbReference>
<evidence type="ECO:0000256" key="2">
    <source>
        <dbReference type="ARBA" id="ARBA00023002"/>
    </source>
</evidence>
<evidence type="ECO:0000313" key="4">
    <source>
        <dbReference type="EMBL" id="TPH12271.1"/>
    </source>
</evidence>
<dbReference type="Gene3D" id="3.40.50.720">
    <property type="entry name" value="NAD(P)-binding Rossmann-like Domain"/>
    <property type="match status" value="1"/>
</dbReference>
<reference evidence="4 5" key="1">
    <citation type="submission" date="2019-01" db="EMBL/GenBank/DDBJ databases">
        <title>Litorilituus lipolytica sp. nov., isolated from intertidal sand of the Yellow Sea in China.</title>
        <authorList>
            <person name="Liu A."/>
        </authorList>
    </citation>
    <scope>NUCLEOTIDE SEQUENCE [LARGE SCALE GENOMIC DNA]</scope>
    <source>
        <strain evidence="4 5">RZ04</strain>
    </source>
</reference>
<dbReference type="GO" id="GO:0016020">
    <property type="term" value="C:membrane"/>
    <property type="evidence" value="ECO:0007669"/>
    <property type="project" value="TreeGrafter"/>
</dbReference>
<comment type="similarity">
    <text evidence="1 3">Belongs to the short-chain dehydrogenases/reductases (SDR) family.</text>
</comment>
<organism evidence="4 5">
    <name type="scientific">Litorilituus lipolyticus</name>
    <dbReference type="NCBI Taxonomy" id="2491017"/>
    <lineage>
        <taxon>Bacteria</taxon>
        <taxon>Pseudomonadati</taxon>
        <taxon>Pseudomonadota</taxon>
        <taxon>Gammaproteobacteria</taxon>
        <taxon>Alteromonadales</taxon>
        <taxon>Colwelliaceae</taxon>
        <taxon>Litorilituus</taxon>
    </lineage>
</organism>
<dbReference type="Proteomes" id="UP000315303">
    <property type="component" value="Unassembled WGS sequence"/>
</dbReference>
<dbReference type="PRINTS" id="PR00081">
    <property type="entry name" value="GDHRDH"/>
</dbReference>
<name>A0A502KQH1_9GAMM</name>
<evidence type="ECO:0000313" key="5">
    <source>
        <dbReference type="Proteomes" id="UP000315303"/>
    </source>
</evidence>
<evidence type="ECO:0000256" key="1">
    <source>
        <dbReference type="ARBA" id="ARBA00006484"/>
    </source>
</evidence>
<protein>
    <submittedName>
        <fullName evidence="4">SDR family NAD(P)-dependent oxidoreductase</fullName>
    </submittedName>
</protein>
<keyword evidence="5" id="KW-1185">Reference proteome</keyword>
<dbReference type="InterPro" id="IPR002347">
    <property type="entry name" value="SDR_fam"/>
</dbReference>
<dbReference type="SUPFAM" id="SSF51735">
    <property type="entry name" value="NAD(P)-binding Rossmann-fold domains"/>
    <property type="match status" value="1"/>
</dbReference>
<dbReference type="GO" id="GO:0016491">
    <property type="term" value="F:oxidoreductase activity"/>
    <property type="evidence" value="ECO:0007669"/>
    <property type="project" value="UniProtKB-KW"/>
</dbReference>
<accession>A0A502KQH1</accession>
<dbReference type="PANTHER" id="PTHR44196">
    <property type="entry name" value="DEHYDROGENASE/REDUCTASE SDR FAMILY MEMBER 7B"/>
    <property type="match status" value="1"/>
</dbReference>
<sequence length="245" mass="26967">MPKPNDNPRAKTVLITGASSGIGLALYKQYVSLGYQVITCGRDKEKLAQQTPLATKWLVFDVNDIDAVAKAAEQIIHIDILILNAGTCLYIDNAKQFDGHCFREVIKTNLLSMGALLENLLPKVSSGGQLAMVSSSATIFPFSRAQAYGASKAGVDYLANSLRIDLANDHIDVCLIHPGFIKTPLTDKNNFSMPFLLTAEEAAKRIYQGIKHKKHYLQFPKRLTLLLKLLSYLPQSFANSLLSKD</sequence>
<dbReference type="PROSITE" id="PS00061">
    <property type="entry name" value="ADH_SHORT"/>
    <property type="match status" value="1"/>
</dbReference>